<comment type="caution">
    <text evidence="1">The sequence shown here is derived from an EMBL/GenBank/DDBJ whole genome shotgun (WGS) entry which is preliminary data.</text>
</comment>
<sequence length="63" mass="7153">MSALTPTHVYLCRECRRYGSLPGCHECAAIMLARRNAILRHRELTLEPAEVCARRRQALTVTS</sequence>
<evidence type="ECO:0000313" key="1">
    <source>
        <dbReference type="EMBL" id="PJJ77472.1"/>
    </source>
</evidence>
<protein>
    <submittedName>
        <fullName evidence="1">Uncharacterized protein</fullName>
    </submittedName>
</protein>
<dbReference type="Proteomes" id="UP000231693">
    <property type="component" value="Unassembled WGS sequence"/>
</dbReference>
<keyword evidence="2" id="KW-1185">Reference proteome</keyword>
<organism evidence="1 2">
    <name type="scientific">Sediminihabitans luteus</name>
    <dbReference type="NCBI Taxonomy" id="1138585"/>
    <lineage>
        <taxon>Bacteria</taxon>
        <taxon>Bacillati</taxon>
        <taxon>Actinomycetota</taxon>
        <taxon>Actinomycetes</taxon>
        <taxon>Micrococcales</taxon>
        <taxon>Cellulomonadaceae</taxon>
        <taxon>Sediminihabitans</taxon>
    </lineage>
</organism>
<evidence type="ECO:0000313" key="2">
    <source>
        <dbReference type="Proteomes" id="UP000231693"/>
    </source>
</evidence>
<accession>A0A2M9CZV7</accession>
<name>A0A2M9CZV7_9CELL</name>
<dbReference type="AlphaFoldDB" id="A0A2M9CZV7"/>
<reference evidence="1 2" key="1">
    <citation type="submission" date="2017-11" db="EMBL/GenBank/DDBJ databases">
        <title>Genomic Encyclopedia of Archaeal and Bacterial Type Strains, Phase II (KMG-II): From Individual Species to Whole Genera.</title>
        <authorList>
            <person name="Goeker M."/>
        </authorList>
    </citation>
    <scope>NUCLEOTIDE SEQUENCE [LARGE SCALE GENOMIC DNA]</scope>
    <source>
        <strain evidence="1 2">DSM 25478</strain>
    </source>
</reference>
<proteinExistence type="predicted"/>
<dbReference type="EMBL" id="PGFE01000001">
    <property type="protein sequence ID" value="PJJ77472.1"/>
    <property type="molecule type" value="Genomic_DNA"/>
</dbReference>
<gene>
    <name evidence="1" type="ORF">CLV28_0691</name>
</gene>